<feature type="region of interest" description="Disordered" evidence="9">
    <location>
        <begin position="105"/>
        <end position="183"/>
    </location>
</feature>
<dbReference type="NCBIfam" id="TIGR00043">
    <property type="entry name" value="rRNA maturation RNase YbeY"/>
    <property type="match status" value="1"/>
</dbReference>
<evidence type="ECO:0000256" key="8">
    <source>
        <dbReference type="HAMAP-Rule" id="MF_00009"/>
    </source>
</evidence>
<evidence type="ECO:0000313" key="11">
    <source>
        <dbReference type="Proteomes" id="UP001170481"/>
    </source>
</evidence>
<comment type="similarity">
    <text evidence="1 8">Belongs to the endoribonuclease YbeY family.</text>
</comment>
<evidence type="ECO:0000256" key="3">
    <source>
        <dbReference type="ARBA" id="ARBA00022722"/>
    </source>
</evidence>
<comment type="caution">
    <text evidence="10">The sequence shown here is derived from an EMBL/GenBank/DDBJ whole genome shotgun (WGS) entry which is preliminary data.</text>
</comment>
<evidence type="ECO:0000256" key="4">
    <source>
        <dbReference type="ARBA" id="ARBA00022723"/>
    </source>
</evidence>
<keyword evidence="8" id="KW-0698">rRNA processing</keyword>
<keyword evidence="7 8" id="KW-0862">Zinc</keyword>
<dbReference type="InterPro" id="IPR020549">
    <property type="entry name" value="YbeY_CS"/>
</dbReference>
<evidence type="ECO:0000256" key="6">
    <source>
        <dbReference type="ARBA" id="ARBA00022801"/>
    </source>
</evidence>
<sequence>MDLQLAIGESEFDGQPLPASHQLEAWVAAALLAAAEDGALERDASAAAAPYELTVRLVEEAESQGLNRDYRGKDSPTNVLSFPHEPLDLDDFALPPELAARFAEEGDDDSLPLAGMPESDLDAGEEEGLDGHNSDDVMLASDAMSEADEADVSDAAPSGFSTSGTASSALGSAAPETAAEQALDEQALDEQRFLGDLIISVHVVAREAREQGKSLENHFAHMLVHGTLHLLGYDHIEDDEAERMEALERHVLAGLGIADPYREENH</sequence>
<comment type="subcellular location">
    <subcellularLocation>
        <location evidence="8">Cytoplasm</location>
    </subcellularLocation>
</comment>
<dbReference type="GO" id="GO:0004521">
    <property type="term" value="F:RNA endonuclease activity"/>
    <property type="evidence" value="ECO:0007669"/>
    <property type="project" value="UniProtKB-UniRule"/>
</dbReference>
<name>A0AAP4U0Z3_9GAMM</name>
<dbReference type="InterPro" id="IPR023091">
    <property type="entry name" value="MetalPrtase_cat_dom_sf_prd"/>
</dbReference>
<dbReference type="GO" id="GO:0004222">
    <property type="term" value="F:metalloendopeptidase activity"/>
    <property type="evidence" value="ECO:0007669"/>
    <property type="project" value="InterPro"/>
</dbReference>
<feature type="binding site" evidence="8">
    <location>
        <position position="225"/>
    </location>
    <ligand>
        <name>Zn(2+)</name>
        <dbReference type="ChEBI" id="CHEBI:29105"/>
        <note>catalytic</note>
    </ligand>
</feature>
<comment type="cofactor">
    <cofactor evidence="8">
        <name>Zn(2+)</name>
        <dbReference type="ChEBI" id="CHEBI:29105"/>
    </cofactor>
    <text evidence="8">Binds 1 zinc ion.</text>
</comment>
<dbReference type="EMBL" id="JAUORK010000023">
    <property type="protein sequence ID" value="MDO6673345.1"/>
    <property type="molecule type" value="Genomic_DNA"/>
</dbReference>
<dbReference type="Gene3D" id="3.40.390.30">
    <property type="entry name" value="Metalloproteases ('zincins'), catalytic domain"/>
    <property type="match status" value="2"/>
</dbReference>
<dbReference type="GO" id="GO:0005737">
    <property type="term" value="C:cytoplasm"/>
    <property type="evidence" value="ECO:0007669"/>
    <property type="project" value="UniProtKB-SubCell"/>
</dbReference>
<evidence type="ECO:0000256" key="9">
    <source>
        <dbReference type="SAM" id="MobiDB-lite"/>
    </source>
</evidence>
<gene>
    <name evidence="8 10" type="primary">ybeY</name>
    <name evidence="10" type="ORF">Q4535_14625</name>
</gene>
<dbReference type="Proteomes" id="UP001170481">
    <property type="component" value="Unassembled WGS sequence"/>
</dbReference>
<proteinExistence type="inferred from homology"/>
<dbReference type="EC" id="3.1.-.-" evidence="8"/>
<dbReference type="Pfam" id="PF02130">
    <property type="entry name" value="YbeY"/>
    <property type="match status" value="2"/>
</dbReference>
<dbReference type="InterPro" id="IPR002036">
    <property type="entry name" value="YbeY"/>
</dbReference>
<organism evidence="10 11">
    <name type="scientific">Cobetia amphilecti</name>
    <dbReference type="NCBI Taxonomy" id="1055104"/>
    <lineage>
        <taxon>Bacteria</taxon>
        <taxon>Pseudomonadati</taxon>
        <taxon>Pseudomonadota</taxon>
        <taxon>Gammaproteobacteria</taxon>
        <taxon>Oceanospirillales</taxon>
        <taxon>Halomonadaceae</taxon>
        <taxon>Cobetia</taxon>
    </lineage>
</organism>
<keyword evidence="8" id="KW-0963">Cytoplasm</keyword>
<evidence type="ECO:0000256" key="1">
    <source>
        <dbReference type="ARBA" id="ARBA00010875"/>
    </source>
</evidence>
<keyword evidence="4 8" id="KW-0479">Metal-binding</keyword>
<feature type="compositionally biased region" description="Acidic residues" evidence="9">
    <location>
        <begin position="119"/>
        <end position="128"/>
    </location>
</feature>
<dbReference type="GO" id="GO:0006364">
    <property type="term" value="P:rRNA processing"/>
    <property type="evidence" value="ECO:0007669"/>
    <property type="project" value="UniProtKB-UniRule"/>
</dbReference>
<accession>A0AAP4U0Z3</accession>
<keyword evidence="6 8" id="KW-0378">Hydrolase</keyword>
<feature type="binding site" evidence="8">
    <location>
        <position position="229"/>
    </location>
    <ligand>
        <name>Zn(2+)</name>
        <dbReference type="ChEBI" id="CHEBI:29105"/>
        <note>catalytic</note>
    </ligand>
</feature>
<reference evidence="10" key="1">
    <citation type="submission" date="2023-07" db="EMBL/GenBank/DDBJ databases">
        <title>Genome content predicts the carbon catabolic preferences of heterotrophic bacteria.</title>
        <authorList>
            <person name="Gralka M."/>
        </authorList>
    </citation>
    <scope>NUCLEOTIDE SEQUENCE</scope>
    <source>
        <strain evidence="10">C2R13</strain>
    </source>
</reference>
<dbReference type="GO" id="GO:0008270">
    <property type="term" value="F:zinc ion binding"/>
    <property type="evidence" value="ECO:0007669"/>
    <property type="project" value="UniProtKB-UniRule"/>
</dbReference>
<feature type="region of interest" description="Disordered" evidence="9">
    <location>
        <begin position="62"/>
        <end position="84"/>
    </location>
</feature>
<comment type="function">
    <text evidence="8">Single strand-specific metallo-endoribonuclease involved in late-stage 70S ribosome quality control and in maturation of the 3' terminus of the 16S rRNA.</text>
</comment>
<evidence type="ECO:0000256" key="5">
    <source>
        <dbReference type="ARBA" id="ARBA00022759"/>
    </source>
</evidence>
<dbReference type="SUPFAM" id="SSF55486">
    <property type="entry name" value="Metalloproteases ('zincins'), catalytic domain"/>
    <property type="match status" value="2"/>
</dbReference>
<dbReference type="AlphaFoldDB" id="A0AAP4U0Z3"/>
<dbReference type="PANTHER" id="PTHR46986:SF1">
    <property type="entry name" value="ENDORIBONUCLEASE YBEY, CHLOROPLASTIC"/>
    <property type="match status" value="1"/>
</dbReference>
<evidence type="ECO:0000256" key="2">
    <source>
        <dbReference type="ARBA" id="ARBA00022517"/>
    </source>
</evidence>
<keyword evidence="2 8" id="KW-0690">Ribosome biogenesis</keyword>
<evidence type="ECO:0000256" key="7">
    <source>
        <dbReference type="ARBA" id="ARBA00022833"/>
    </source>
</evidence>
<dbReference type="PROSITE" id="PS01306">
    <property type="entry name" value="UPF0054"/>
    <property type="match status" value="1"/>
</dbReference>
<dbReference type="HAMAP" id="MF_00009">
    <property type="entry name" value="Endoribonucl_YbeY"/>
    <property type="match status" value="1"/>
</dbReference>
<protein>
    <recommendedName>
        <fullName evidence="8">Endoribonuclease YbeY</fullName>
        <ecNumber evidence="8">3.1.-.-</ecNumber>
    </recommendedName>
</protein>
<feature type="compositionally biased region" description="Low complexity" evidence="9">
    <location>
        <begin position="153"/>
        <end position="175"/>
    </location>
</feature>
<feature type="binding site" evidence="8">
    <location>
        <position position="235"/>
    </location>
    <ligand>
        <name>Zn(2+)</name>
        <dbReference type="ChEBI" id="CHEBI:29105"/>
        <note>catalytic</note>
    </ligand>
</feature>
<keyword evidence="5 8" id="KW-0255">Endonuclease</keyword>
<dbReference type="PANTHER" id="PTHR46986">
    <property type="entry name" value="ENDORIBONUCLEASE YBEY, CHLOROPLASTIC"/>
    <property type="match status" value="1"/>
</dbReference>
<keyword evidence="3 8" id="KW-0540">Nuclease</keyword>
<evidence type="ECO:0000313" key="10">
    <source>
        <dbReference type="EMBL" id="MDO6673345.1"/>
    </source>
</evidence>